<name>A0ACB8EQU7_9SAUR</name>
<accession>A0ACB8EQU7</accession>
<sequence>MVDKKIVRTEIGVLLRLSHPNIIKLKEIFETPTEISLVLELVTGGELFDSYDIWVNRVFYNTKINKLVDIPSNKELPNKTLIEGMASQQRSPKNPGEIPSVKQVAETIKQPQTDPALHLQLLDLSTHQQLIQHQTTNRENLKSPLKPPNQVTDIDIDLCSERVLNYRDFRSSGGKSWAVELEELQLCSINPSPGTILDTITHNGTDETLLCISSKVPLIEPESTINEGKNTEGFCDLSIGPQEDLVDISASPVPALGQRNFIKSTAQVLREEESQPQPTGDNKEAKSTTIHERQDPQSTEDFDLDLRSSRLPQTDSGSVTFGKSWMEKLAELATTSYQTTKTNLIQDMDPLNLVQFVPASIQLHTMSQEYDSLHTDTQRTVVTPDQPPGNSMGIPNRGPMNGCIQYDMPAIEEITPAD</sequence>
<dbReference type="EMBL" id="CM037620">
    <property type="protein sequence ID" value="KAH7994898.1"/>
    <property type="molecule type" value="Genomic_DNA"/>
</dbReference>
<keyword evidence="2" id="KW-1185">Reference proteome</keyword>
<comment type="caution">
    <text evidence="1">The sequence shown here is derived from an EMBL/GenBank/DDBJ whole genome shotgun (WGS) entry which is preliminary data.</text>
</comment>
<dbReference type="Proteomes" id="UP000827872">
    <property type="component" value="Linkage Group LG07"/>
</dbReference>
<evidence type="ECO:0000313" key="1">
    <source>
        <dbReference type="EMBL" id="KAH7994898.1"/>
    </source>
</evidence>
<organism evidence="1 2">
    <name type="scientific">Sphaerodactylus townsendi</name>
    <dbReference type="NCBI Taxonomy" id="933632"/>
    <lineage>
        <taxon>Eukaryota</taxon>
        <taxon>Metazoa</taxon>
        <taxon>Chordata</taxon>
        <taxon>Craniata</taxon>
        <taxon>Vertebrata</taxon>
        <taxon>Euteleostomi</taxon>
        <taxon>Lepidosauria</taxon>
        <taxon>Squamata</taxon>
        <taxon>Bifurcata</taxon>
        <taxon>Gekkota</taxon>
        <taxon>Sphaerodactylidae</taxon>
        <taxon>Sphaerodactylus</taxon>
    </lineage>
</organism>
<proteinExistence type="predicted"/>
<evidence type="ECO:0000313" key="2">
    <source>
        <dbReference type="Proteomes" id="UP000827872"/>
    </source>
</evidence>
<gene>
    <name evidence="1" type="ORF">K3G42_018267</name>
</gene>
<reference evidence="1" key="1">
    <citation type="submission" date="2021-08" db="EMBL/GenBank/DDBJ databases">
        <title>The first chromosome-level gecko genome reveals the dynamic sex chromosomes of Neotropical dwarf geckos (Sphaerodactylidae: Sphaerodactylus).</title>
        <authorList>
            <person name="Pinto B.J."/>
            <person name="Keating S.E."/>
            <person name="Gamble T."/>
        </authorList>
    </citation>
    <scope>NUCLEOTIDE SEQUENCE</scope>
    <source>
        <strain evidence="1">TG3544</strain>
    </source>
</reference>
<protein>
    <submittedName>
        <fullName evidence="1">Uncharacterized protein</fullName>
    </submittedName>
</protein>